<reference evidence="1 2" key="1">
    <citation type="submission" date="2011-07" db="EMBL/GenBank/DDBJ databases">
        <title>Genome Sequence of Propionibacterium acnes SK182B-JCVI.</title>
        <authorList>
            <person name="Durkin A.S."/>
            <person name="Madupu R."/>
            <person name="Hostetler J."/>
            <person name="Radune D."/>
            <person name="Torralba M."/>
            <person name="Methe B."/>
            <person name="Sutton G."/>
            <person name="Strausberg R.L."/>
            <person name="Nelson K.E."/>
        </authorList>
    </citation>
    <scope>NUCLEOTIDE SEQUENCE [LARGE SCALE GENOMIC DNA]</scope>
    <source>
        <strain evidence="1 2">SK182B-JCVI</strain>
    </source>
</reference>
<protein>
    <submittedName>
        <fullName evidence="1">Uncharacterized protein</fullName>
    </submittedName>
</protein>
<accession>F9NS62</accession>
<name>F9NS62_9ACTN</name>
<dbReference type="Proteomes" id="UP000007832">
    <property type="component" value="Unassembled WGS sequence"/>
</dbReference>
<gene>
    <name evidence="1" type="ORF">HMPREF1162_1157</name>
</gene>
<organism evidence="1 2">
    <name type="scientific">[Propionibacterium] namnetense SK182B-JCVI</name>
    <dbReference type="NCBI Taxonomy" id="1051006"/>
    <lineage>
        <taxon>Bacteria</taxon>
        <taxon>Bacillati</taxon>
        <taxon>Actinomycetota</taxon>
        <taxon>Actinomycetes</taxon>
        <taxon>Propionibacteriales</taxon>
        <taxon>Propionibacteriaceae</taxon>
        <taxon>Cutibacterium</taxon>
    </lineage>
</organism>
<sequence>MAAVLSLMVMAALHNSLTVMPSVRCFSVTGEYSTKSF</sequence>
<evidence type="ECO:0000313" key="1">
    <source>
        <dbReference type="EMBL" id="EGR98184.1"/>
    </source>
</evidence>
<comment type="caution">
    <text evidence="1">The sequence shown here is derived from an EMBL/GenBank/DDBJ whole genome shotgun (WGS) entry which is preliminary data.</text>
</comment>
<dbReference type="AlphaFoldDB" id="F9NS62"/>
<evidence type="ECO:0000313" key="2">
    <source>
        <dbReference type="Proteomes" id="UP000007832"/>
    </source>
</evidence>
<proteinExistence type="predicted"/>
<dbReference type="EMBL" id="AFUN01000003">
    <property type="protein sequence ID" value="EGR98184.1"/>
    <property type="molecule type" value="Genomic_DNA"/>
</dbReference>